<dbReference type="InterPro" id="IPR029056">
    <property type="entry name" value="Ribokinase-like"/>
</dbReference>
<dbReference type="InterPro" id="IPR036705">
    <property type="entry name" value="Ribosyl_crysJ1_sf"/>
</dbReference>
<dbReference type="Gene3D" id="3.40.1190.20">
    <property type="match status" value="1"/>
</dbReference>
<name>A0A0A2WD36_BEABA</name>
<dbReference type="AlphaFoldDB" id="A0A0A2WD36"/>
<evidence type="ECO:0000256" key="4">
    <source>
        <dbReference type="ARBA" id="ARBA00022777"/>
    </source>
</evidence>
<dbReference type="Pfam" id="PF00294">
    <property type="entry name" value="PfkB"/>
    <property type="match status" value="1"/>
</dbReference>
<dbReference type="Pfam" id="PF13347">
    <property type="entry name" value="MFS_2"/>
    <property type="match status" value="1"/>
</dbReference>
<dbReference type="SUPFAM" id="SSF101478">
    <property type="entry name" value="ADP-ribosylglycohydrolase"/>
    <property type="match status" value="1"/>
</dbReference>
<comment type="cofactor">
    <cofactor evidence="6">
        <name>Mg(2+)</name>
        <dbReference type="ChEBI" id="CHEBI:18420"/>
    </cofactor>
    <text evidence="6">Binds 2 magnesium ions per subunit.</text>
</comment>
<proteinExistence type="inferred from homology"/>
<feature type="transmembrane region" description="Helical" evidence="7">
    <location>
        <begin position="223"/>
        <end position="244"/>
    </location>
</feature>
<feature type="transmembrane region" description="Helical" evidence="7">
    <location>
        <begin position="55"/>
        <end position="72"/>
    </location>
</feature>
<keyword evidence="3" id="KW-0547">Nucleotide-binding</keyword>
<keyword evidence="7" id="KW-0472">Membrane</keyword>
<evidence type="ECO:0000256" key="3">
    <source>
        <dbReference type="ARBA" id="ARBA00022741"/>
    </source>
</evidence>
<evidence type="ECO:0000313" key="10">
    <source>
        <dbReference type="Proteomes" id="UP000030106"/>
    </source>
</evidence>
<dbReference type="Gene3D" id="1.20.1250.20">
    <property type="entry name" value="MFS general substrate transporter like domains"/>
    <property type="match status" value="1"/>
</dbReference>
<protein>
    <submittedName>
        <fullName evidence="9">Fructokinase</fullName>
    </submittedName>
</protein>
<reference evidence="9 10" key="1">
    <citation type="submission" date="2012-10" db="EMBL/GenBank/DDBJ databases">
        <title>Genome sequencing and analysis of entomopathogenic fungi Beauveria bassiana D1-5.</title>
        <authorList>
            <person name="Li Q."/>
            <person name="Wang L."/>
            <person name="Zhang Z."/>
            <person name="Wang Q."/>
            <person name="Ren J."/>
            <person name="Wang M."/>
            <person name="Xu W."/>
            <person name="Wang J."/>
            <person name="Lu Y."/>
            <person name="Du Q."/>
            <person name="Sun Z."/>
        </authorList>
    </citation>
    <scope>NUCLEOTIDE SEQUENCE [LARGE SCALE GENOMIC DNA]</scope>
    <source>
        <strain evidence="9 10">D1-5</strain>
    </source>
</reference>
<dbReference type="InterPro" id="IPR002173">
    <property type="entry name" value="Carboh/pur_kinase_PfkB_CS"/>
</dbReference>
<organism evidence="9 10">
    <name type="scientific">Beauveria bassiana D1-5</name>
    <dbReference type="NCBI Taxonomy" id="1245745"/>
    <lineage>
        <taxon>Eukaryota</taxon>
        <taxon>Fungi</taxon>
        <taxon>Dikarya</taxon>
        <taxon>Ascomycota</taxon>
        <taxon>Pezizomycotina</taxon>
        <taxon>Sordariomycetes</taxon>
        <taxon>Hypocreomycetidae</taxon>
        <taxon>Hypocreales</taxon>
        <taxon>Cordycipitaceae</taxon>
        <taxon>Beauveria</taxon>
    </lineage>
</organism>
<evidence type="ECO:0000256" key="7">
    <source>
        <dbReference type="SAM" id="Phobius"/>
    </source>
</evidence>
<comment type="caution">
    <text evidence="9">The sequence shown here is derived from an EMBL/GenBank/DDBJ whole genome shotgun (WGS) entry which is preliminary data.</text>
</comment>
<feature type="transmembrane region" description="Helical" evidence="7">
    <location>
        <begin position="84"/>
        <end position="110"/>
    </location>
</feature>
<evidence type="ECO:0000256" key="5">
    <source>
        <dbReference type="ARBA" id="ARBA00022840"/>
    </source>
</evidence>
<keyword evidence="7" id="KW-1133">Transmembrane helix</keyword>
<dbReference type="PANTHER" id="PTHR43085">
    <property type="entry name" value="HEXOKINASE FAMILY MEMBER"/>
    <property type="match status" value="1"/>
</dbReference>
<feature type="binding site" evidence="6">
    <location>
        <position position="897"/>
    </location>
    <ligand>
        <name>Mg(2+)</name>
        <dbReference type="ChEBI" id="CHEBI:18420"/>
        <label>1</label>
    </ligand>
</feature>
<feature type="binding site" evidence="6">
    <location>
        <position position="659"/>
    </location>
    <ligand>
        <name>Mg(2+)</name>
        <dbReference type="ChEBI" id="CHEBI:18420"/>
        <label>1</label>
    </ligand>
</feature>
<feature type="binding site" evidence="6">
    <location>
        <position position="900"/>
    </location>
    <ligand>
        <name>Mg(2+)</name>
        <dbReference type="ChEBI" id="CHEBI:18420"/>
        <label>1</label>
    </ligand>
</feature>
<evidence type="ECO:0000313" key="9">
    <source>
        <dbReference type="EMBL" id="KGQ11064.1"/>
    </source>
</evidence>
<dbReference type="GO" id="GO:0005524">
    <property type="term" value="F:ATP binding"/>
    <property type="evidence" value="ECO:0007669"/>
    <property type="project" value="UniProtKB-KW"/>
</dbReference>
<feature type="transmembrane region" description="Helical" evidence="7">
    <location>
        <begin position="131"/>
        <end position="160"/>
    </location>
</feature>
<dbReference type="STRING" id="1245745.A0A0A2WD36"/>
<feature type="transmembrane region" description="Helical" evidence="7">
    <location>
        <begin position="314"/>
        <end position="334"/>
    </location>
</feature>
<feature type="transmembrane region" description="Helical" evidence="7">
    <location>
        <begin position="12"/>
        <end position="34"/>
    </location>
</feature>
<dbReference type="InterPro" id="IPR036259">
    <property type="entry name" value="MFS_trans_sf"/>
</dbReference>
<accession>A0A0A2WD36</accession>
<evidence type="ECO:0000256" key="6">
    <source>
        <dbReference type="PIRSR" id="PIRSR605502-1"/>
    </source>
</evidence>
<evidence type="ECO:0000259" key="8">
    <source>
        <dbReference type="Pfam" id="PF00294"/>
    </source>
</evidence>
<dbReference type="InterPro" id="IPR050306">
    <property type="entry name" value="PfkB_Carbo_kinase"/>
</dbReference>
<feature type="transmembrane region" description="Helical" evidence="7">
    <location>
        <begin position="277"/>
        <end position="302"/>
    </location>
</feature>
<keyword evidence="4 9" id="KW-0418">Kinase</keyword>
<dbReference type="InterPro" id="IPR011611">
    <property type="entry name" value="PfkB_dom"/>
</dbReference>
<dbReference type="PANTHER" id="PTHR43085:SF1">
    <property type="entry name" value="PSEUDOURIDINE KINASE-RELATED"/>
    <property type="match status" value="1"/>
</dbReference>
<dbReference type="CDD" id="cd17332">
    <property type="entry name" value="MFS_MelB_like"/>
    <property type="match status" value="1"/>
</dbReference>
<dbReference type="EMBL" id="ANFO01000250">
    <property type="protein sequence ID" value="KGQ11064.1"/>
    <property type="molecule type" value="Genomic_DNA"/>
</dbReference>
<feature type="binding site" evidence="6">
    <location>
        <position position="899"/>
    </location>
    <ligand>
        <name>Mg(2+)</name>
        <dbReference type="ChEBI" id="CHEBI:18420"/>
        <label>1</label>
    </ligand>
</feature>
<dbReference type="HOGENOM" id="CLU_311445_0_0_1"/>
<keyword evidence="2" id="KW-0808">Transferase</keyword>
<feature type="binding site" evidence="6">
    <location>
        <position position="661"/>
    </location>
    <ligand>
        <name>Mg(2+)</name>
        <dbReference type="ChEBI" id="CHEBI:18420"/>
        <label>1</label>
    </ligand>
</feature>
<feature type="domain" description="Carbohydrate kinase PfkB" evidence="8">
    <location>
        <begin position="348"/>
        <end position="631"/>
    </location>
</feature>
<feature type="binding site" evidence="6">
    <location>
        <position position="660"/>
    </location>
    <ligand>
        <name>Mg(2+)</name>
        <dbReference type="ChEBI" id="CHEBI:18420"/>
        <label>1</label>
    </ligand>
</feature>
<dbReference type="GO" id="GO:0046872">
    <property type="term" value="F:metal ion binding"/>
    <property type="evidence" value="ECO:0007669"/>
    <property type="project" value="UniProtKB-KW"/>
</dbReference>
<keyword evidence="5" id="KW-0067">ATP-binding</keyword>
<dbReference type="SUPFAM" id="SSF103473">
    <property type="entry name" value="MFS general substrate transporter"/>
    <property type="match status" value="1"/>
</dbReference>
<dbReference type="Proteomes" id="UP000030106">
    <property type="component" value="Unassembled WGS sequence"/>
</dbReference>
<keyword evidence="6" id="KW-0479">Metal-binding</keyword>
<dbReference type="NCBIfam" id="NF006957">
    <property type="entry name" value="PRK09434.1"/>
    <property type="match status" value="1"/>
</dbReference>
<sequence>MQLLLAYFYTDIYGLKAADVGVLLIVVRMIDAFIDPAMGMLTDKISTRWGRYRPWLIWFAVPFGFAVYLMFITPDVAYTAKLAWAYFTYILMTVVYTAITIPYISLIGVISNDPVERLSANGYRFVMTKIAAFLVTIVVPMLAWLILGVVIMLLMCGYVIRGSVAAYYAKYYLGGGDALISPFLTTGVVASILAMVATTWVTKFWDKIKMFRYTQLITFALSLAMYFCVGQQSLVLAFIFYFLINFFCDMQMPVFWSSIAEAVDYGEKKTGLRVSGLAFGGILFFQKFGMGIAGGVLGFLLSHFDYQADVQQSARSLAGIALMMTMIPALPIWLTARPEEGFMHQRNKVWVIGDASVDLVPEQVNTYLKCPGGASANVAVCVARLGGNCGFIGCLGDDDTGHFLQHTLRDDGVDVTALRLDPRQTSAVLIVNLTPEGERSFTYLVHPGADAFVSPQDLPEFSAEQWFYFSSIGLTDSPAREACLAGASRIKAAGGHVMFDVNLRLNMWRDVGEIRPLLAEAIGQASICKVSAEELCWLGEVEHWQDARHLIHDLGCTTTIISLGEQGALLISPEGEFSFPAPKITVVDTTGAGDAFVGGLLYTLSRSGSWDHRLLVEAIENANVCGAMVIRDYFGGWVTGFEKPPADTFGRCNEAGMCTDDFIQAKYIIDALLHHQRKVSDGAMREAFQRWLDYPFYANFTGPTTRAAMKAIFNDNRASLQGELEGEKQSVQIVNKGNAEATNGAAMKIWPAAVLHPGDIEAAIQSALDITRFTHNNVLAMSGAAAMAAATSEALQNVTSAESIIAAGIYGADRGYALAQEQGAMMVAGPSVARRIELAVSIGKRHLSWETAIVELADIIGSGLHVSEAVPAAFGLFACCSDSAVDAIISGVNIGNDTDTVATMVGALSGAFHGADAFPVDYLTTINRMNHFDLAELARQITG</sequence>
<dbReference type="SUPFAM" id="SSF53613">
    <property type="entry name" value="Ribokinase-like"/>
    <property type="match status" value="1"/>
</dbReference>
<dbReference type="GO" id="GO:0016301">
    <property type="term" value="F:kinase activity"/>
    <property type="evidence" value="ECO:0007669"/>
    <property type="project" value="UniProtKB-KW"/>
</dbReference>
<dbReference type="CDD" id="cd01167">
    <property type="entry name" value="bac_FRK"/>
    <property type="match status" value="1"/>
</dbReference>
<keyword evidence="6" id="KW-0460">Magnesium</keyword>
<dbReference type="Gene3D" id="1.10.4080.10">
    <property type="entry name" value="ADP-ribosylation/Crystallin J1"/>
    <property type="match status" value="1"/>
</dbReference>
<dbReference type="PROSITE" id="PS00584">
    <property type="entry name" value="PFKB_KINASES_2"/>
    <property type="match status" value="1"/>
</dbReference>
<gene>
    <name evidence="9" type="ORF">BBAD15_g3587</name>
</gene>
<evidence type="ECO:0000256" key="2">
    <source>
        <dbReference type="ARBA" id="ARBA00022679"/>
    </source>
</evidence>
<comment type="similarity">
    <text evidence="1">Belongs to the carbohydrate kinase PfkB family.</text>
</comment>
<feature type="transmembrane region" description="Helical" evidence="7">
    <location>
        <begin position="180"/>
        <end position="202"/>
    </location>
</feature>
<keyword evidence="7" id="KW-0812">Transmembrane</keyword>
<evidence type="ECO:0000256" key="1">
    <source>
        <dbReference type="ARBA" id="ARBA00010688"/>
    </source>
</evidence>